<dbReference type="Proteomes" id="UP000324896">
    <property type="component" value="Unassembled WGS sequence"/>
</dbReference>
<dbReference type="InterPro" id="IPR040837">
    <property type="entry name" value="Bact_RF_family7"/>
</dbReference>
<evidence type="ECO:0000313" key="1">
    <source>
        <dbReference type="EMBL" id="SDD17605.1"/>
    </source>
</evidence>
<accession>A0A1G6SNB2</accession>
<reference evidence="1 2" key="1">
    <citation type="submission" date="2016-10" db="EMBL/GenBank/DDBJ databases">
        <authorList>
            <person name="Varghese N."/>
            <person name="Submissions S."/>
        </authorList>
    </citation>
    <scope>NUCLEOTIDE SEQUENCE [LARGE SCALE GENOMIC DNA]</scope>
    <source>
        <strain evidence="1 2">WG10</strain>
    </source>
</reference>
<organism evidence="1 2">
    <name type="scientific">Halanaerobium congolense</name>
    <dbReference type="NCBI Taxonomy" id="54121"/>
    <lineage>
        <taxon>Bacteria</taxon>
        <taxon>Bacillati</taxon>
        <taxon>Bacillota</taxon>
        <taxon>Clostridia</taxon>
        <taxon>Halanaerobiales</taxon>
        <taxon>Halanaerobiaceae</taxon>
        <taxon>Halanaerobium</taxon>
    </lineage>
</organism>
<dbReference type="Pfam" id="PF18849">
    <property type="entry name" value="baeRF_family7"/>
    <property type="match status" value="1"/>
</dbReference>
<dbReference type="EMBL" id="FMYT01000031">
    <property type="protein sequence ID" value="SDD17605.1"/>
    <property type="molecule type" value="Genomic_DNA"/>
</dbReference>
<dbReference type="AlphaFoldDB" id="A0A1G6SNB2"/>
<sequence>MTEELKLETLKDLIQCQESPCISIYMSTKAVHKGEFKKLEIEFKNLLQQVEEKLKTNWGFKEREINKLLEPAFKLASDSNFWQQQKEGLAVFISSENFRSFKLSVDTYDSAHVSYNFNLKQLISEVHDSQEYYLLALSSNHNQLYRVNRNEIEEFDLEELPQNIKEFLNLDEEAAEKYQSINTAGSSSVFHGQGAAGDDDNEDLLHYLKEIDRVINSELKDKKNHLIVAADDSVFSLYKNINNYQGLLDEHLSGNARQMNKKELREKSWEIIDSHIHDYLEEIKERYMEIKSSDKSSSELEEIVEAAHFGKVDTLVLNKLAEKAGVFIEDENEVKLMENTKDYDLYNYAASETIKHGGLVYSIEKEKMPEETDILAIYRY</sequence>
<dbReference type="RefSeq" id="WP_149796915.1">
    <property type="nucleotide sequence ID" value="NZ_FMYT01000031.1"/>
</dbReference>
<protein>
    <submittedName>
        <fullName evidence="1">Uncharacterized protein</fullName>
    </submittedName>
</protein>
<name>A0A1G6SNB2_9FIRM</name>
<gene>
    <name evidence="1" type="ORF">SAMN04488597_1316</name>
</gene>
<evidence type="ECO:0000313" key="2">
    <source>
        <dbReference type="Proteomes" id="UP000324896"/>
    </source>
</evidence>
<proteinExistence type="predicted"/>